<dbReference type="Proteomes" id="UP001079430">
    <property type="component" value="Unassembled WGS sequence"/>
</dbReference>
<comment type="caution">
    <text evidence="1">The sequence shown here is derived from an EMBL/GenBank/DDBJ whole genome shotgun (WGS) entry which is preliminary data.</text>
</comment>
<proteinExistence type="predicted"/>
<sequence length="63" mass="6900">MEFLKSSLPTDGRDRSYEVFLEEPTFNEGSKSASRVAAALAKQTVLAVKQLSDPSKNADVVRL</sequence>
<organism evidence="1 2">
    <name type="scientific">Sinorhizobium psoraleae</name>
    <dbReference type="NCBI Taxonomy" id="520838"/>
    <lineage>
        <taxon>Bacteria</taxon>
        <taxon>Pseudomonadati</taxon>
        <taxon>Pseudomonadota</taxon>
        <taxon>Alphaproteobacteria</taxon>
        <taxon>Hyphomicrobiales</taxon>
        <taxon>Rhizobiaceae</taxon>
        <taxon>Sinorhizobium/Ensifer group</taxon>
        <taxon>Sinorhizobium</taxon>
    </lineage>
</organism>
<evidence type="ECO:0000313" key="1">
    <source>
        <dbReference type="EMBL" id="MCZ4089266.1"/>
    </source>
</evidence>
<protein>
    <submittedName>
        <fullName evidence="1">Uncharacterized protein</fullName>
    </submittedName>
</protein>
<reference evidence="1" key="1">
    <citation type="submission" date="2022-10" db="EMBL/GenBank/DDBJ databases">
        <title>Whole genome sequencing of three plant growth promoting bacteria isolated from Vachellia tortilis subsp. raddiana in Morocco.</title>
        <authorList>
            <person name="Hnini M."/>
            <person name="Zouagui R."/>
            <person name="Zouagui H."/>
            <person name="Chemao Elfihri M.-W."/>
            <person name="Ibrahimi A."/>
            <person name="Sbabou L."/>
            <person name="Aurag J."/>
        </authorList>
    </citation>
    <scope>NUCLEOTIDE SEQUENCE</scope>
    <source>
        <strain evidence="1">LMR678</strain>
    </source>
</reference>
<accession>A0ABT4KD20</accession>
<dbReference type="RefSeq" id="WP_269275741.1">
    <property type="nucleotide sequence ID" value="NZ_JAPVOI010000003.1"/>
</dbReference>
<evidence type="ECO:0000313" key="2">
    <source>
        <dbReference type="Proteomes" id="UP001079430"/>
    </source>
</evidence>
<dbReference type="EMBL" id="JAPVOI010000003">
    <property type="protein sequence ID" value="MCZ4089266.1"/>
    <property type="molecule type" value="Genomic_DNA"/>
</dbReference>
<gene>
    <name evidence="1" type="ORF">O3W52_04075</name>
</gene>
<name>A0ABT4KD20_9HYPH</name>
<keyword evidence="2" id="KW-1185">Reference proteome</keyword>